<dbReference type="GO" id="GO:0008270">
    <property type="term" value="F:zinc ion binding"/>
    <property type="evidence" value="ECO:0007669"/>
    <property type="project" value="UniProtKB-KW"/>
</dbReference>
<protein>
    <recommendedName>
        <fullName evidence="12">RING-type domain-containing protein</fullName>
    </recommendedName>
</protein>
<keyword evidence="6 10" id="KW-1133">Transmembrane helix</keyword>
<dbReference type="OrthoDB" id="9984778at2759"/>
<dbReference type="SUPFAM" id="SSF57850">
    <property type="entry name" value="RING/U-box"/>
    <property type="match status" value="1"/>
</dbReference>
<dbReference type="GO" id="GO:0016020">
    <property type="term" value="C:membrane"/>
    <property type="evidence" value="ECO:0007669"/>
    <property type="project" value="UniProtKB-SubCell"/>
</dbReference>
<feature type="chain" id="PRO_5018068274" description="RING-type domain-containing protein" evidence="11">
    <location>
        <begin position="27"/>
        <end position="461"/>
    </location>
</feature>
<comment type="caution">
    <text evidence="13">The sequence shown here is derived from an EMBL/GenBank/DDBJ whole genome shotgun (WGS) entry which is preliminary data.</text>
</comment>
<keyword evidence="3" id="KW-0479">Metal-binding</keyword>
<dbReference type="Gene3D" id="3.30.40.10">
    <property type="entry name" value="Zinc/RING finger domain, C3HC4 (zinc finger)"/>
    <property type="match status" value="1"/>
</dbReference>
<evidence type="ECO:0000256" key="1">
    <source>
        <dbReference type="ARBA" id="ARBA00004167"/>
    </source>
</evidence>
<evidence type="ECO:0000256" key="8">
    <source>
        <dbReference type="PROSITE-ProRule" id="PRU00175"/>
    </source>
</evidence>
<evidence type="ECO:0000313" key="14">
    <source>
        <dbReference type="Proteomes" id="UP000269221"/>
    </source>
</evidence>
<comment type="subcellular location">
    <subcellularLocation>
        <location evidence="1">Membrane</location>
        <topology evidence="1">Single-pass membrane protein</topology>
    </subcellularLocation>
</comment>
<feature type="transmembrane region" description="Helical" evidence="10">
    <location>
        <begin position="260"/>
        <end position="283"/>
    </location>
</feature>
<dbReference type="Gene3D" id="3.50.30.30">
    <property type="match status" value="1"/>
</dbReference>
<keyword evidence="11" id="KW-0732">Signal</keyword>
<dbReference type="InterPro" id="IPR013083">
    <property type="entry name" value="Znf_RING/FYVE/PHD"/>
</dbReference>
<reference evidence="13 14" key="1">
    <citation type="submission" date="2018-07" db="EMBL/GenBank/DDBJ databases">
        <title>A high quality draft genome assembly of the barn swallow (H. rustica rustica).</title>
        <authorList>
            <person name="Formenti G."/>
            <person name="Chiara M."/>
            <person name="Poveda L."/>
            <person name="Francoijs K.-J."/>
            <person name="Bonisoli-Alquati A."/>
            <person name="Canova L."/>
            <person name="Gianfranceschi L."/>
            <person name="Horner D.S."/>
            <person name="Saino N."/>
        </authorList>
    </citation>
    <scope>NUCLEOTIDE SEQUENCE [LARGE SCALE GENOMIC DNA]</scope>
    <source>
        <strain evidence="13">Chelidonia</strain>
        <tissue evidence="13">Blood</tissue>
    </source>
</reference>
<keyword evidence="4 8" id="KW-0863">Zinc-finger</keyword>
<dbReference type="AlphaFoldDB" id="A0A3M0KHK1"/>
<dbReference type="InterPro" id="IPR003137">
    <property type="entry name" value="PA_domain"/>
</dbReference>
<accession>A0A3M0KHK1</accession>
<keyword evidence="7 10" id="KW-0472">Membrane</keyword>
<feature type="compositionally biased region" description="Basic and acidic residues" evidence="9">
    <location>
        <begin position="55"/>
        <end position="69"/>
    </location>
</feature>
<evidence type="ECO:0000256" key="4">
    <source>
        <dbReference type="ARBA" id="ARBA00022771"/>
    </source>
</evidence>
<evidence type="ECO:0000256" key="6">
    <source>
        <dbReference type="ARBA" id="ARBA00022989"/>
    </source>
</evidence>
<dbReference type="STRING" id="333673.A0A3M0KHK1"/>
<dbReference type="InterPro" id="IPR001841">
    <property type="entry name" value="Znf_RING"/>
</dbReference>
<dbReference type="CDD" id="cd02122">
    <property type="entry name" value="PA_GRAIL_like"/>
    <property type="match status" value="1"/>
</dbReference>
<dbReference type="PANTHER" id="PTHR46539:SF26">
    <property type="entry name" value="E3 UBIQUITIN-PROTEIN LIGASE RNF149"/>
    <property type="match status" value="1"/>
</dbReference>
<evidence type="ECO:0000256" key="11">
    <source>
        <dbReference type="SAM" id="SignalP"/>
    </source>
</evidence>
<keyword evidence="2 10" id="KW-0812">Transmembrane</keyword>
<evidence type="ECO:0000256" key="5">
    <source>
        <dbReference type="ARBA" id="ARBA00022833"/>
    </source>
</evidence>
<dbReference type="InterPro" id="IPR046450">
    <property type="entry name" value="PA_dom_sf"/>
</dbReference>
<dbReference type="SUPFAM" id="SSF52025">
    <property type="entry name" value="PA domain"/>
    <property type="match status" value="1"/>
</dbReference>
<evidence type="ECO:0000256" key="2">
    <source>
        <dbReference type="ARBA" id="ARBA00022692"/>
    </source>
</evidence>
<feature type="signal peptide" evidence="11">
    <location>
        <begin position="1"/>
        <end position="26"/>
    </location>
</feature>
<evidence type="ECO:0000256" key="7">
    <source>
        <dbReference type="ARBA" id="ARBA00023136"/>
    </source>
</evidence>
<dbReference type="Proteomes" id="UP000269221">
    <property type="component" value="Unassembled WGS sequence"/>
</dbReference>
<dbReference type="PROSITE" id="PS50089">
    <property type="entry name" value="ZF_RING_2"/>
    <property type="match status" value="1"/>
</dbReference>
<keyword evidence="5" id="KW-0862">Zinc</keyword>
<dbReference type="Pfam" id="PF02225">
    <property type="entry name" value="PA"/>
    <property type="match status" value="1"/>
</dbReference>
<feature type="region of interest" description="Disordered" evidence="9">
    <location>
        <begin position="47"/>
        <end position="80"/>
    </location>
</feature>
<evidence type="ECO:0000256" key="3">
    <source>
        <dbReference type="ARBA" id="ARBA00022723"/>
    </source>
</evidence>
<keyword evidence="14" id="KW-1185">Reference proteome</keyword>
<gene>
    <name evidence="13" type="ORF">DUI87_16085</name>
</gene>
<feature type="domain" description="RING-type" evidence="12">
    <location>
        <begin position="328"/>
        <end position="369"/>
    </location>
</feature>
<evidence type="ECO:0000259" key="12">
    <source>
        <dbReference type="PROSITE" id="PS50089"/>
    </source>
</evidence>
<evidence type="ECO:0000256" key="10">
    <source>
        <dbReference type="SAM" id="Phobius"/>
    </source>
</evidence>
<dbReference type="SMART" id="SM00184">
    <property type="entry name" value="RING"/>
    <property type="match status" value="1"/>
</dbReference>
<dbReference type="Pfam" id="PF13639">
    <property type="entry name" value="zf-RING_2"/>
    <property type="match status" value="1"/>
</dbReference>
<dbReference type="EMBL" id="QRBI01000120">
    <property type="protein sequence ID" value="RMC06647.1"/>
    <property type="molecule type" value="Genomic_DNA"/>
</dbReference>
<evidence type="ECO:0000313" key="13">
    <source>
        <dbReference type="EMBL" id="RMC06647.1"/>
    </source>
</evidence>
<evidence type="ECO:0000256" key="9">
    <source>
        <dbReference type="SAM" id="MobiDB-lite"/>
    </source>
</evidence>
<proteinExistence type="predicted"/>
<organism evidence="13 14">
    <name type="scientific">Hirundo rustica rustica</name>
    <dbReference type="NCBI Taxonomy" id="333673"/>
    <lineage>
        <taxon>Eukaryota</taxon>
        <taxon>Metazoa</taxon>
        <taxon>Chordata</taxon>
        <taxon>Craniata</taxon>
        <taxon>Vertebrata</taxon>
        <taxon>Euteleostomi</taxon>
        <taxon>Archelosauria</taxon>
        <taxon>Archosauria</taxon>
        <taxon>Dinosauria</taxon>
        <taxon>Saurischia</taxon>
        <taxon>Theropoda</taxon>
        <taxon>Coelurosauria</taxon>
        <taxon>Aves</taxon>
        <taxon>Neognathae</taxon>
        <taxon>Neoaves</taxon>
        <taxon>Telluraves</taxon>
        <taxon>Australaves</taxon>
        <taxon>Passeriformes</taxon>
        <taxon>Sylvioidea</taxon>
        <taxon>Hirundinidae</taxon>
        <taxon>Hirundo</taxon>
    </lineage>
</organism>
<dbReference type="PANTHER" id="PTHR46539">
    <property type="entry name" value="E3 UBIQUITIN-PROTEIN LIGASE ATL42"/>
    <property type="match status" value="1"/>
</dbReference>
<sequence length="461" mass="50565">MVRRARLALVAAALVALGAPPPPCAGARALEWYTAWVSTSYVEPLSNRTVSGRTESGRYGDSSPKESAKGHVGIPRGASPRHMEGCAADTDYDVPLPPGGRGAREGDPPTWIALVARGGCTFKDKVTNAARKRAAAVVIYNEARFGNSTVSMSHLGFLKGDDGKVCGILARKNVEDKAIVYRIHIFISVKLHCFVSPNTPTKQSNIGGVGVTGTGNTVVIMVGYPKGIEILEPVRRGIPVTMSIVVGTRHVQEYISGQSVVFVAIAFITMMIISLAWLIFYYIQRFLYTGSQFGNQGHRKETKRAISQLQLHTVKRGEKGLDVDVENCAVCIENYKLKDTVRILPCKHIFHRTCIDPWLLDHRTCPMCKLDVIKALGYWGDTEDVLEIPIPESISGSVSVGSLSIALQDDDRNELKEEPKEKLPREVLSVCGLCLADTYSTVFILERRIVVICEDLRIEID</sequence>
<name>A0A3M0KHK1_HIRRU</name>
<dbReference type="FunFam" id="3.30.40.10:FF:000009">
    <property type="entry name" value="E3 ubiquitin-protein ligase RNF130"/>
    <property type="match status" value="1"/>
</dbReference>